<protein>
    <recommendedName>
        <fullName evidence="3">Lipoprotein</fullName>
    </recommendedName>
</protein>
<reference evidence="1" key="1">
    <citation type="submission" date="2013-07" db="EMBL/GenBank/DDBJ databases">
        <title>Sub-species coevolution in mutualistic symbiosis.</title>
        <authorList>
            <person name="Murfin K."/>
            <person name="Klassen J."/>
            <person name="Lee M."/>
            <person name="Forst S."/>
            <person name="Stock P."/>
            <person name="Goodrich-Blair H."/>
        </authorList>
    </citation>
    <scope>NUCLEOTIDE SEQUENCE [LARGE SCALE GENOMIC DNA]</scope>
    <source>
        <strain evidence="1">Feltiae Moldova</strain>
    </source>
</reference>
<proteinExistence type="predicted"/>
<dbReference type="Proteomes" id="UP000028487">
    <property type="component" value="Unassembled WGS sequence"/>
</dbReference>
<evidence type="ECO:0000313" key="1">
    <source>
        <dbReference type="EMBL" id="CDH02740.1"/>
    </source>
</evidence>
<evidence type="ECO:0008006" key="3">
    <source>
        <dbReference type="Google" id="ProtNLM"/>
    </source>
</evidence>
<gene>
    <name evidence="1" type="ORF">XBFM1_320078</name>
</gene>
<organism evidence="1 2">
    <name type="scientific">Xenorhabdus bovienii str. feltiae Moldova</name>
    <dbReference type="NCBI Taxonomy" id="1398200"/>
    <lineage>
        <taxon>Bacteria</taxon>
        <taxon>Pseudomonadati</taxon>
        <taxon>Pseudomonadota</taxon>
        <taxon>Gammaproteobacteria</taxon>
        <taxon>Enterobacterales</taxon>
        <taxon>Morganellaceae</taxon>
        <taxon>Xenorhabdus</taxon>
    </lineage>
</organism>
<dbReference type="PROSITE" id="PS51257">
    <property type="entry name" value="PROKAR_LIPOPROTEIN"/>
    <property type="match status" value="1"/>
</dbReference>
<evidence type="ECO:0000313" key="2">
    <source>
        <dbReference type="Proteomes" id="UP000028487"/>
    </source>
</evidence>
<accession>A0A077NV40</accession>
<comment type="caution">
    <text evidence="1">The sequence shown here is derived from an EMBL/GenBank/DDBJ whole genome shotgun (WGS) entry which is preliminary data.</text>
</comment>
<dbReference type="AlphaFoldDB" id="A0A077NV40"/>
<dbReference type="EMBL" id="CBSV010000202">
    <property type="protein sequence ID" value="CDH02740.1"/>
    <property type="molecule type" value="Genomic_DNA"/>
</dbReference>
<name>A0A077NV40_XENBV</name>
<dbReference type="HOGENOM" id="CLU_136256_1_0_6"/>
<sequence length="133" mass="15350">MQTGCIRMKDMKKTLFSIMFSVALTGCTTQWVPVGSHYTPFNEANAECNIEALQQFPVRNEVAQRSSIKTVKHYCPACCKSDKADKSDKDCYFDQSVPTTESYVMDVNERSRHQLYSSCMERNGWEEQTKYLF</sequence>